<evidence type="ECO:0000313" key="3">
    <source>
        <dbReference type="Proteomes" id="UP000708208"/>
    </source>
</evidence>
<dbReference type="Proteomes" id="UP000708208">
    <property type="component" value="Unassembled WGS sequence"/>
</dbReference>
<protein>
    <submittedName>
        <fullName evidence="2">Uncharacterized protein</fullName>
    </submittedName>
</protein>
<dbReference type="AlphaFoldDB" id="A0A8J2PPT5"/>
<evidence type="ECO:0000256" key="1">
    <source>
        <dbReference type="SAM" id="Phobius"/>
    </source>
</evidence>
<reference evidence="2" key="1">
    <citation type="submission" date="2021-06" db="EMBL/GenBank/DDBJ databases">
        <authorList>
            <person name="Hodson N. C."/>
            <person name="Mongue J. A."/>
            <person name="Jaron S. K."/>
        </authorList>
    </citation>
    <scope>NUCLEOTIDE SEQUENCE</scope>
</reference>
<feature type="transmembrane region" description="Helical" evidence="1">
    <location>
        <begin position="124"/>
        <end position="143"/>
    </location>
</feature>
<name>A0A8J2PPT5_9HEXA</name>
<keyword evidence="1" id="KW-0812">Transmembrane</keyword>
<proteinExistence type="predicted"/>
<keyword evidence="1" id="KW-0472">Membrane</keyword>
<gene>
    <name evidence="2" type="ORF">AFUS01_LOCUS33071</name>
</gene>
<accession>A0A8J2PPT5</accession>
<sequence length="149" mass="17080">MSLVTVSQALLQQILNCISRRVRTMGILRVKTENISPFRPDKETVIQVDHQFFKRELSLEKSGFPKELTLNCDLNPSPTVHEPHSPSTNNYQILKTELPHTDESNSANQSGKTDSSQFTINPCLLIFPIVFVLLALFIWYMWLSKEFIS</sequence>
<evidence type="ECO:0000313" key="2">
    <source>
        <dbReference type="EMBL" id="CAG7822821.1"/>
    </source>
</evidence>
<dbReference type="EMBL" id="CAJVCH010527570">
    <property type="protein sequence ID" value="CAG7822821.1"/>
    <property type="molecule type" value="Genomic_DNA"/>
</dbReference>
<keyword evidence="1" id="KW-1133">Transmembrane helix</keyword>
<organism evidence="2 3">
    <name type="scientific">Allacma fusca</name>
    <dbReference type="NCBI Taxonomy" id="39272"/>
    <lineage>
        <taxon>Eukaryota</taxon>
        <taxon>Metazoa</taxon>
        <taxon>Ecdysozoa</taxon>
        <taxon>Arthropoda</taxon>
        <taxon>Hexapoda</taxon>
        <taxon>Collembola</taxon>
        <taxon>Symphypleona</taxon>
        <taxon>Sminthuridae</taxon>
        <taxon>Allacma</taxon>
    </lineage>
</organism>
<keyword evidence="3" id="KW-1185">Reference proteome</keyword>
<comment type="caution">
    <text evidence="2">The sequence shown here is derived from an EMBL/GenBank/DDBJ whole genome shotgun (WGS) entry which is preliminary data.</text>
</comment>